<dbReference type="PANTHER" id="PTHR45646:SF14">
    <property type="entry name" value="SERINE_THREONINE-PROTEIN KINASE AFC2-LIKE ISOFORM X1"/>
    <property type="match status" value="1"/>
</dbReference>
<dbReference type="Pfam" id="PF00069">
    <property type="entry name" value="Pkinase"/>
    <property type="match status" value="1"/>
</dbReference>
<feature type="domain" description="Protein kinase" evidence="7">
    <location>
        <begin position="12"/>
        <end position="128"/>
    </location>
</feature>
<keyword evidence="4" id="KW-0418">Kinase</keyword>
<keyword evidence="3 6" id="KW-0547">Nucleotide-binding</keyword>
<dbReference type="InterPro" id="IPR017441">
    <property type="entry name" value="Protein_kinase_ATP_BS"/>
</dbReference>
<comment type="caution">
    <text evidence="8">The sequence shown here is derived from an EMBL/GenBank/DDBJ whole genome shotgun (WGS) entry which is preliminary data.</text>
</comment>
<keyword evidence="1" id="KW-0723">Serine/threonine-protein kinase</keyword>
<dbReference type="PROSITE" id="PS00107">
    <property type="entry name" value="PROTEIN_KINASE_ATP"/>
    <property type="match status" value="1"/>
</dbReference>
<protein>
    <recommendedName>
        <fullName evidence="7">Protein kinase domain-containing protein</fullName>
    </recommendedName>
</protein>
<accession>A0A540L6S7</accession>
<dbReference type="PANTHER" id="PTHR45646">
    <property type="entry name" value="SERINE/THREONINE-PROTEIN KINASE DOA-RELATED"/>
    <property type="match status" value="1"/>
</dbReference>
<dbReference type="GO" id="GO:0005634">
    <property type="term" value="C:nucleus"/>
    <property type="evidence" value="ECO:0007669"/>
    <property type="project" value="TreeGrafter"/>
</dbReference>
<dbReference type="GO" id="GO:0004674">
    <property type="term" value="F:protein serine/threonine kinase activity"/>
    <property type="evidence" value="ECO:0007669"/>
    <property type="project" value="UniProtKB-KW"/>
</dbReference>
<dbReference type="STRING" id="106549.A0A540L6S7"/>
<proteinExistence type="predicted"/>
<evidence type="ECO:0000256" key="6">
    <source>
        <dbReference type="PROSITE-ProRule" id="PRU10141"/>
    </source>
</evidence>
<evidence type="ECO:0000256" key="3">
    <source>
        <dbReference type="ARBA" id="ARBA00022741"/>
    </source>
</evidence>
<evidence type="ECO:0000313" key="9">
    <source>
        <dbReference type="Proteomes" id="UP000315295"/>
    </source>
</evidence>
<dbReference type="InterPro" id="IPR011009">
    <property type="entry name" value="Kinase-like_dom_sf"/>
</dbReference>
<evidence type="ECO:0000313" key="8">
    <source>
        <dbReference type="EMBL" id="TQD82185.1"/>
    </source>
</evidence>
<evidence type="ECO:0000259" key="7">
    <source>
        <dbReference type="PROSITE" id="PS50011"/>
    </source>
</evidence>
<dbReference type="InterPro" id="IPR051175">
    <property type="entry name" value="CLK_kinases"/>
</dbReference>
<evidence type="ECO:0000256" key="2">
    <source>
        <dbReference type="ARBA" id="ARBA00022679"/>
    </source>
</evidence>
<keyword evidence="2" id="KW-0808">Transferase</keyword>
<dbReference type="AlphaFoldDB" id="A0A540L6S7"/>
<reference evidence="8 9" key="1">
    <citation type="journal article" date="2019" name="G3 (Bethesda)">
        <title>Sequencing of a Wild Apple (Malus baccata) Genome Unravels the Differences Between Cultivated and Wild Apple Species Regarding Disease Resistance and Cold Tolerance.</title>
        <authorList>
            <person name="Chen X."/>
        </authorList>
    </citation>
    <scope>NUCLEOTIDE SEQUENCE [LARGE SCALE GENOMIC DNA]</scope>
    <source>
        <strain evidence="9">cv. Shandingzi</strain>
        <tissue evidence="8">Leaves</tissue>
    </source>
</reference>
<name>A0A540L6S7_MALBA</name>
<dbReference type="SUPFAM" id="SSF56112">
    <property type="entry name" value="Protein kinase-like (PK-like)"/>
    <property type="match status" value="1"/>
</dbReference>
<evidence type="ECO:0000256" key="1">
    <source>
        <dbReference type="ARBA" id="ARBA00022527"/>
    </source>
</evidence>
<feature type="binding site" evidence="6">
    <location>
        <position position="48"/>
    </location>
    <ligand>
        <name>ATP</name>
        <dbReference type="ChEBI" id="CHEBI:30616"/>
    </ligand>
</feature>
<gene>
    <name evidence="8" type="ORF">C1H46_032273</name>
</gene>
<dbReference type="Gene3D" id="1.10.510.10">
    <property type="entry name" value="Transferase(Phosphotransferase) domain 1"/>
    <property type="match status" value="1"/>
</dbReference>
<evidence type="ECO:0000256" key="4">
    <source>
        <dbReference type="ARBA" id="ARBA00022777"/>
    </source>
</evidence>
<dbReference type="EMBL" id="VIEB01000733">
    <property type="protein sequence ID" value="TQD82185.1"/>
    <property type="molecule type" value="Genomic_DNA"/>
</dbReference>
<dbReference type="PROSITE" id="PS50011">
    <property type="entry name" value="PROTEIN_KINASE_DOM"/>
    <property type="match status" value="1"/>
</dbReference>
<dbReference type="Gene3D" id="3.30.200.20">
    <property type="entry name" value="Phosphorylase Kinase, domain 1"/>
    <property type="match status" value="1"/>
</dbReference>
<organism evidence="8 9">
    <name type="scientific">Malus baccata</name>
    <name type="common">Siberian crab apple</name>
    <name type="synonym">Pyrus baccata</name>
    <dbReference type="NCBI Taxonomy" id="106549"/>
    <lineage>
        <taxon>Eukaryota</taxon>
        <taxon>Viridiplantae</taxon>
        <taxon>Streptophyta</taxon>
        <taxon>Embryophyta</taxon>
        <taxon>Tracheophyta</taxon>
        <taxon>Spermatophyta</taxon>
        <taxon>Magnoliopsida</taxon>
        <taxon>eudicotyledons</taxon>
        <taxon>Gunneridae</taxon>
        <taxon>Pentapetalae</taxon>
        <taxon>rosids</taxon>
        <taxon>fabids</taxon>
        <taxon>Rosales</taxon>
        <taxon>Rosaceae</taxon>
        <taxon>Amygdaloideae</taxon>
        <taxon>Maleae</taxon>
        <taxon>Malus</taxon>
    </lineage>
</organism>
<sequence length="128" mass="15065">MFALGENLTSRYKIHLKIGEGTFGQVLECWDRETKEMVAIKVVRSIKKYREAAMIKVDVLQLLGKYDRNGSRCVQIRNWFDYRNHICIVFEMLGPSLYDFLRKNNYHAFPVDLVRKLGRQLLEYAACV</sequence>
<dbReference type="InterPro" id="IPR000719">
    <property type="entry name" value="Prot_kinase_dom"/>
</dbReference>
<dbReference type="Proteomes" id="UP000315295">
    <property type="component" value="Unassembled WGS sequence"/>
</dbReference>
<keyword evidence="5 6" id="KW-0067">ATP-binding</keyword>
<dbReference type="GO" id="GO:0005524">
    <property type="term" value="F:ATP binding"/>
    <property type="evidence" value="ECO:0007669"/>
    <property type="project" value="UniProtKB-UniRule"/>
</dbReference>
<evidence type="ECO:0000256" key="5">
    <source>
        <dbReference type="ARBA" id="ARBA00022840"/>
    </source>
</evidence>
<keyword evidence="9" id="KW-1185">Reference proteome</keyword>